<organism evidence="2 3">
    <name type="scientific">Arthrospiribacter ruber</name>
    <dbReference type="NCBI Taxonomy" id="2487934"/>
    <lineage>
        <taxon>Bacteria</taxon>
        <taxon>Pseudomonadati</taxon>
        <taxon>Bacteroidota</taxon>
        <taxon>Cytophagia</taxon>
        <taxon>Cytophagales</taxon>
        <taxon>Cyclobacteriaceae</taxon>
        <taxon>Arthrospiribacter</taxon>
    </lineage>
</organism>
<feature type="transmembrane region" description="Helical" evidence="1">
    <location>
        <begin position="14"/>
        <end position="36"/>
    </location>
</feature>
<keyword evidence="1" id="KW-1133">Transmembrane helix</keyword>
<gene>
    <name evidence="2" type="ORF">EGN73_16760</name>
</gene>
<evidence type="ECO:0000256" key="1">
    <source>
        <dbReference type="SAM" id="Phobius"/>
    </source>
</evidence>
<name>A0A951MCK9_9BACT</name>
<keyword evidence="1" id="KW-0472">Membrane</keyword>
<dbReference type="AlphaFoldDB" id="A0A951MCK9"/>
<comment type="caution">
    <text evidence="2">The sequence shown here is derived from an EMBL/GenBank/DDBJ whole genome shotgun (WGS) entry which is preliminary data.</text>
</comment>
<dbReference type="Proteomes" id="UP000727490">
    <property type="component" value="Unassembled WGS sequence"/>
</dbReference>
<reference evidence="2 3" key="1">
    <citation type="journal article" date="2020" name="Syst. Appl. Microbiol.">
        <title>Arthrospiribacter ruber gen. nov., sp. nov., a novel bacterium isolated from Arthrospira cultures.</title>
        <authorList>
            <person name="Waleron M."/>
            <person name="Misztak A."/>
            <person name="Waleron M.M."/>
            <person name="Furmaniak M."/>
            <person name="Mrozik A."/>
            <person name="Waleron K."/>
        </authorList>
    </citation>
    <scope>NUCLEOTIDE SEQUENCE [LARGE SCALE GENOMIC DNA]</scope>
    <source>
        <strain evidence="2 3">DPMB0001</strain>
    </source>
</reference>
<protein>
    <submittedName>
        <fullName evidence="2">Uncharacterized protein</fullName>
    </submittedName>
</protein>
<feature type="transmembrane region" description="Helical" evidence="1">
    <location>
        <begin position="52"/>
        <end position="77"/>
    </location>
</feature>
<dbReference type="EMBL" id="RPHB01000008">
    <property type="protein sequence ID" value="MBW3469451.1"/>
    <property type="molecule type" value="Genomic_DNA"/>
</dbReference>
<keyword evidence="3" id="KW-1185">Reference proteome</keyword>
<accession>A0A951MCK9</accession>
<keyword evidence="1" id="KW-0812">Transmembrane</keyword>
<sequence>MENTNTSVMTVKDWFITVLIAAIPLVGFVMLFVWGFGEGTNLNKQNWAKATLLWIAVIIALYVLFFAFFGAAFLAGLGNDFDF</sequence>
<dbReference type="RefSeq" id="WP_219292554.1">
    <property type="nucleotide sequence ID" value="NZ_RPHB01000008.1"/>
</dbReference>
<evidence type="ECO:0000313" key="2">
    <source>
        <dbReference type="EMBL" id="MBW3469451.1"/>
    </source>
</evidence>
<evidence type="ECO:0000313" key="3">
    <source>
        <dbReference type="Proteomes" id="UP000727490"/>
    </source>
</evidence>
<proteinExistence type="predicted"/>